<dbReference type="InParanoid" id="A0A3N1G928"/>
<feature type="transmembrane region" description="Helical" evidence="2">
    <location>
        <begin position="497"/>
        <end position="530"/>
    </location>
</feature>
<feature type="compositionally biased region" description="Pro residues" evidence="1">
    <location>
        <begin position="1"/>
        <end position="16"/>
    </location>
</feature>
<keyword evidence="4" id="KW-1185">Reference proteome</keyword>
<dbReference type="InterPro" id="IPR029044">
    <property type="entry name" value="Nucleotide-diphossugar_trans"/>
</dbReference>
<comment type="caution">
    <text evidence="3">The sequence shown here is derived from an EMBL/GenBank/DDBJ whole genome shotgun (WGS) entry which is preliminary data.</text>
</comment>
<dbReference type="AlphaFoldDB" id="A0A3N1G928"/>
<feature type="transmembrane region" description="Helical" evidence="2">
    <location>
        <begin position="602"/>
        <end position="627"/>
    </location>
</feature>
<protein>
    <submittedName>
        <fullName evidence="3">Glycosyl transferase family 2</fullName>
    </submittedName>
</protein>
<feature type="region of interest" description="Disordered" evidence="1">
    <location>
        <begin position="889"/>
        <end position="913"/>
    </location>
</feature>
<evidence type="ECO:0000313" key="4">
    <source>
        <dbReference type="Proteomes" id="UP000276232"/>
    </source>
</evidence>
<dbReference type="PANTHER" id="PTHR43685">
    <property type="entry name" value="GLYCOSYLTRANSFERASE"/>
    <property type="match status" value="1"/>
</dbReference>
<feature type="transmembrane region" description="Helical" evidence="2">
    <location>
        <begin position="634"/>
        <end position="655"/>
    </location>
</feature>
<dbReference type="Pfam" id="PF13641">
    <property type="entry name" value="Glyco_tranf_2_3"/>
    <property type="match status" value="1"/>
</dbReference>
<evidence type="ECO:0000256" key="1">
    <source>
        <dbReference type="SAM" id="MobiDB-lite"/>
    </source>
</evidence>
<proteinExistence type="predicted"/>
<keyword evidence="2" id="KW-0812">Transmembrane</keyword>
<feature type="transmembrane region" description="Helical" evidence="2">
    <location>
        <begin position="1128"/>
        <end position="1146"/>
    </location>
</feature>
<dbReference type="Gene3D" id="3.90.550.10">
    <property type="entry name" value="Spore Coat Polysaccharide Biosynthesis Protein SpsA, Chain A"/>
    <property type="match status" value="1"/>
</dbReference>
<feature type="transmembrane region" description="Helical" evidence="2">
    <location>
        <begin position="743"/>
        <end position="764"/>
    </location>
</feature>
<gene>
    <name evidence="3" type="ORF">EDC03_3194</name>
</gene>
<feature type="region of interest" description="Disordered" evidence="1">
    <location>
        <begin position="399"/>
        <end position="425"/>
    </location>
</feature>
<feature type="region of interest" description="Disordered" evidence="1">
    <location>
        <begin position="108"/>
        <end position="140"/>
    </location>
</feature>
<feature type="compositionally biased region" description="Low complexity" evidence="1">
    <location>
        <begin position="130"/>
        <end position="140"/>
    </location>
</feature>
<dbReference type="InterPro" id="IPR050834">
    <property type="entry name" value="Glycosyltransf_2"/>
</dbReference>
<feature type="transmembrane region" description="Helical" evidence="2">
    <location>
        <begin position="714"/>
        <end position="736"/>
    </location>
</feature>
<dbReference type="PANTHER" id="PTHR43685:SF3">
    <property type="entry name" value="SLR2126 PROTEIN"/>
    <property type="match status" value="1"/>
</dbReference>
<organism evidence="3 4">
    <name type="scientific">Pseudokineococcus lusitanus</name>
    <dbReference type="NCBI Taxonomy" id="763993"/>
    <lineage>
        <taxon>Bacteria</taxon>
        <taxon>Bacillati</taxon>
        <taxon>Actinomycetota</taxon>
        <taxon>Actinomycetes</taxon>
        <taxon>Kineosporiales</taxon>
        <taxon>Kineosporiaceae</taxon>
        <taxon>Pseudokineococcus</taxon>
    </lineage>
</organism>
<keyword evidence="2" id="KW-1133">Transmembrane helix</keyword>
<dbReference type="GO" id="GO:0016740">
    <property type="term" value="F:transferase activity"/>
    <property type="evidence" value="ECO:0007669"/>
    <property type="project" value="UniProtKB-KW"/>
</dbReference>
<feature type="transmembrane region" description="Helical" evidence="2">
    <location>
        <begin position="784"/>
        <end position="805"/>
    </location>
</feature>
<dbReference type="SUPFAM" id="SSF53448">
    <property type="entry name" value="Nucleotide-diphospho-sugar transferases"/>
    <property type="match status" value="1"/>
</dbReference>
<name>A0A3N1G928_9ACTN</name>
<reference evidence="3 4" key="1">
    <citation type="journal article" date="2015" name="Stand. Genomic Sci.">
        <title>Genomic Encyclopedia of Bacterial and Archaeal Type Strains, Phase III: the genomes of soil and plant-associated and newly described type strains.</title>
        <authorList>
            <person name="Whitman W.B."/>
            <person name="Woyke T."/>
            <person name="Klenk H.P."/>
            <person name="Zhou Y."/>
            <person name="Lilburn T.G."/>
            <person name="Beck B.J."/>
            <person name="De Vos P."/>
            <person name="Vandamme P."/>
            <person name="Eisen J.A."/>
            <person name="Garrity G."/>
            <person name="Hugenholtz P."/>
            <person name="Kyrpides N.C."/>
        </authorList>
    </citation>
    <scope>NUCLEOTIDE SEQUENCE [LARGE SCALE GENOMIC DNA]</scope>
    <source>
        <strain evidence="3 4">CECT 7306</strain>
    </source>
</reference>
<keyword evidence="2" id="KW-0472">Membrane</keyword>
<accession>A0A3N1G928</accession>
<dbReference type="EMBL" id="RJKN01000010">
    <property type="protein sequence ID" value="ROP26724.1"/>
    <property type="molecule type" value="Genomic_DNA"/>
</dbReference>
<feature type="transmembrane region" description="Helical" evidence="2">
    <location>
        <begin position="825"/>
        <end position="845"/>
    </location>
</feature>
<feature type="region of interest" description="Disordered" evidence="1">
    <location>
        <begin position="1"/>
        <end position="32"/>
    </location>
</feature>
<keyword evidence="3" id="KW-0808">Transferase</keyword>
<feature type="compositionally biased region" description="Low complexity" evidence="1">
    <location>
        <begin position="899"/>
        <end position="908"/>
    </location>
</feature>
<feature type="compositionally biased region" description="Low complexity" evidence="1">
    <location>
        <begin position="17"/>
        <end position="32"/>
    </location>
</feature>
<feature type="transmembrane region" description="Helical" evidence="2">
    <location>
        <begin position="542"/>
        <end position="562"/>
    </location>
</feature>
<evidence type="ECO:0000256" key="2">
    <source>
        <dbReference type="SAM" id="Phobius"/>
    </source>
</evidence>
<dbReference type="Proteomes" id="UP000276232">
    <property type="component" value="Unassembled WGS sequence"/>
</dbReference>
<dbReference type="OrthoDB" id="3734530at2"/>
<evidence type="ECO:0000313" key="3">
    <source>
        <dbReference type="EMBL" id="ROP26724.1"/>
    </source>
</evidence>
<dbReference type="RefSeq" id="WP_158674337.1">
    <property type="nucleotide sequence ID" value="NZ_RJKN01000010.1"/>
</dbReference>
<sequence>MRPPSETPPGAAPDPSAPATGTGRREAGAALRHPAATVTALVLASDPSPAAAERLGRVLDALAAQTRPADTVVAVAAGAGPASLELLRARGVEPYLRRRSTPAELVRVLPGARPSGRRRPRGSDGRRRPTGSTRGTVAAPGVAAPVPAAPVDVPVPWLWIVTDDVVAAPDALERMLDAVELRPGVAAAGPKVRDLDVPGRLLQAGFTTSRRGTALTRVGVDEVDQGQADDREDVLAVATAGMLLRRDVLDEVGGFDPALPVDGADLDLCRRLRMAGHDVVVVPAAVVERPGRTAAAVGGTPGAAAYTRLVSASRAGLPFALVGVLLAGVLRALWRVLVKDPGHAPAELGRVVGVVLRPDRVVAARRRAAAAQVRGRSSLEPLLASRAEVRRHHRDRWSLRRAGADAEAEDAAEGTRRALPLAPGGLPPRRDPVPALVLAAVLLLASALGLRRLLGGGAVQAPALPPPPASAGDLWAAATSSWAAVGTGSPTAPDPLLALLAAAAAVTGGAPGVAVVALLVLAAPLAALTAWWGAGVLVRGRLLRLAVALVWAAGAPLLVGVATGRLGPVLAHVALPWVARCLVSAYRARSVRRAWAVTGSTALALVVVTAGAPVLGVLALAGVLVLAVTARRRLPLLAAVVPVVAVAGPWAVALVDRAVDGAPGQAQAALLGGPVPPVLAAEVPAWQQALGQPLDAAAWAAVGLGLPADGTLPAWLLVSLPLLTAGVVAALALAAVLLRPRAVVGWALVVVGLLLALVAVRTAVGVVGAGEVPAVATAWGGPGTSLVLLGLLVAAVPLLAGPVGATGPRVPAPDGRAAVRLRHTATALVAVLAALTSGAATAAAAGTDQAAAAAAGLVVRGEGPQLPEVARGSATTAQALRTLVLRPAPQTAAATTGDAPSAEVPAAEAAEDAAEAGAPPVLGAVLARGDVDLTTLRSLAAAAAVEPGDQPSDEAAAPVAAAAAALVGGDPAARARLAGLGAGFVVVLPPEGGGTASGTDAATAVDAVAGLERAAEVDGTVLWRVTPAGDAAAGGDLGALRVVGPDGDVAGVVDAAALTGSAPVGAGEEGRRVVLAEQADTGWTATLDGVPLEPTRSGTWAQAFALPAAGGDLAVRHDGGWTSASGPWPWVAGAGLLLAVLLAVPLPGRRTA</sequence>